<evidence type="ECO:0000313" key="2">
    <source>
        <dbReference type="Proteomes" id="UP001465976"/>
    </source>
</evidence>
<organism evidence="1 2">
    <name type="scientific">Marasmius crinis-equi</name>
    <dbReference type="NCBI Taxonomy" id="585013"/>
    <lineage>
        <taxon>Eukaryota</taxon>
        <taxon>Fungi</taxon>
        <taxon>Dikarya</taxon>
        <taxon>Basidiomycota</taxon>
        <taxon>Agaricomycotina</taxon>
        <taxon>Agaricomycetes</taxon>
        <taxon>Agaricomycetidae</taxon>
        <taxon>Agaricales</taxon>
        <taxon>Marasmiineae</taxon>
        <taxon>Marasmiaceae</taxon>
        <taxon>Marasmius</taxon>
    </lineage>
</organism>
<keyword evidence="2" id="KW-1185">Reference proteome</keyword>
<evidence type="ECO:0000313" key="1">
    <source>
        <dbReference type="EMBL" id="KAL0565077.1"/>
    </source>
</evidence>
<gene>
    <name evidence="1" type="ORF">V5O48_016956</name>
</gene>
<dbReference type="Proteomes" id="UP001465976">
    <property type="component" value="Unassembled WGS sequence"/>
</dbReference>
<sequence>MANGSIPMWKPSLAVERAEQQNLWYPHRAAELSILQTGEETGVGAVVVSLQIPLIFGSESGLSNQAGVMIPVMMGFVLEKGHLWVCCGRWNWCAWEGVCGGFGRSLCPCRRGYREQWGEECPFGKEGHCLLWGRKAVYQAAGPRLFGYGVVAGLLPLPSGLRDKEIRSIDIGEAATTMAGDETVAELVYAGHALTKEVVAKERLGWEPTRLEEAWRKDLVDEMHFVLEGKRGVAIDNCLTVKETKRSGDNHIEV</sequence>
<name>A0ABR3EQJ3_9AGAR</name>
<reference evidence="1 2" key="1">
    <citation type="submission" date="2024-02" db="EMBL/GenBank/DDBJ databases">
        <title>A draft genome for the cacao thread blight pathogen Marasmius crinis-equi.</title>
        <authorList>
            <person name="Cohen S.P."/>
            <person name="Baruah I.K."/>
            <person name="Amoako-Attah I."/>
            <person name="Bukari Y."/>
            <person name="Meinhardt L.W."/>
            <person name="Bailey B.A."/>
        </authorList>
    </citation>
    <scope>NUCLEOTIDE SEQUENCE [LARGE SCALE GENOMIC DNA]</scope>
    <source>
        <strain evidence="1 2">GH-76</strain>
    </source>
</reference>
<accession>A0ABR3EQJ3</accession>
<comment type="caution">
    <text evidence="1">The sequence shown here is derived from an EMBL/GenBank/DDBJ whole genome shotgun (WGS) entry which is preliminary data.</text>
</comment>
<proteinExistence type="predicted"/>
<dbReference type="EMBL" id="JBAHYK010002431">
    <property type="protein sequence ID" value="KAL0565077.1"/>
    <property type="molecule type" value="Genomic_DNA"/>
</dbReference>
<protein>
    <submittedName>
        <fullName evidence="1">Uncharacterized protein</fullName>
    </submittedName>
</protein>